<proteinExistence type="predicted"/>
<gene>
    <name evidence="1" type="ORF">EVAR_97550_1</name>
</gene>
<dbReference type="OrthoDB" id="6627393at2759"/>
<evidence type="ECO:0000313" key="2">
    <source>
        <dbReference type="Proteomes" id="UP000299102"/>
    </source>
</evidence>
<accession>A0A4C1SD02</accession>
<protein>
    <recommendedName>
        <fullName evidence="3">RNA-directed DNA polymerase from mobile element jockey</fullName>
    </recommendedName>
</protein>
<dbReference type="EMBL" id="BGZK01003319">
    <property type="protein sequence ID" value="GBO99913.1"/>
    <property type="molecule type" value="Genomic_DNA"/>
</dbReference>
<dbReference type="AlphaFoldDB" id="A0A4C1SD02"/>
<sequence length="100" mass="11464">MNALGKGIKYENWSILMKEITPNHSLLGLAAKLKSDNDIPRPQTGAQLALFANNSALYLRSSNFRQITPRLQKAIDKLSRWFKTWRIEVNPEKSATIYFN</sequence>
<evidence type="ECO:0008006" key="3">
    <source>
        <dbReference type="Google" id="ProtNLM"/>
    </source>
</evidence>
<reference evidence="1 2" key="1">
    <citation type="journal article" date="2019" name="Commun. Biol.">
        <title>The bagworm genome reveals a unique fibroin gene that provides high tensile strength.</title>
        <authorList>
            <person name="Kono N."/>
            <person name="Nakamura H."/>
            <person name="Ohtoshi R."/>
            <person name="Tomita M."/>
            <person name="Numata K."/>
            <person name="Arakawa K."/>
        </authorList>
    </citation>
    <scope>NUCLEOTIDE SEQUENCE [LARGE SCALE GENOMIC DNA]</scope>
</reference>
<keyword evidence="2" id="KW-1185">Reference proteome</keyword>
<evidence type="ECO:0000313" key="1">
    <source>
        <dbReference type="EMBL" id="GBO99913.1"/>
    </source>
</evidence>
<comment type="caution">
    <text evidence="1">The sequence shown here is derived from an EMBL/GenBank/DDBJ whole genome shotgun (WGS) entry which is preliminary data.</text>
</comment>
<name>A0A4C1SD02_EUMVA</name>
<dbReference type="Proteomes" id="UP000299102">
    <property type="component" value="Unassembled WGS sequence"/>
</dbReference>
<organism evidence="1 2">
    <name type="scientific">Eumeta variegata</name>
    <name type="common">Bagworm moth</name>
    <name type="synonym">Eumeta japonica</name>
    <dbReference type="NCBI Taxonomy" id="151549"/>
    <lineage>
        <taxon>Eukaryota</taxon>
        <taxon>Metazoa</taxon>
        <taxon>Ecdysozoa</taxon>
        <taxon>Arthropoda</taxon>
        <taxon>Hexapoda</taxon>
        <taxon>Insecta</taxon>
        <taxon>Pterygota</taxon>
        <taxon>Neoptera</taxon>
        <taxon>Endopterygota</taxon>
        <taxon>Lepidoptera</taxon>
        <taxon>Glossata</taxon>
        <taxon>Ditrysia</taxon>
        <taxon>Tineoidea</taxon>
        <taxon>Psychidae</taxon>
        <taxon>Oiketicinae</taxon>
        <taxon>Eumeta</taxon>
    </lineage>
</organism>